<dbReference type="PANTHER" id="PTHR11461">
    <property type="entry name" value="SERINE PROTEASE INHIBITOR, SERPIN"/>
    <property type="match status" value="1"/>
</dbReference>
<name>A0AA38GXE5_TAXCH</name>
<dbReference type="Proteomes" id="UP000824469">
    <property type="component" value="Unassembled WGS sequence"/>
</dbReference>
<proteinExistence type="inferred from homology"/>
<dbReference type="Gene3D" id="3.30.497.10">
    <property type="entry name" value="Antithrombin, subunit I, domain 2"/>
    <property type="match status" value="1"/>
</dbReference>
<evidence type="ECO:0000313" key="4">
    <source>
        <dbReference type="EMBL" id="KAH9330852.1"/>
    </source>
</evidence>
<comment type="similarity">
    <text evidence="1 2">Belongs to the serpin family.</text>
</comment>
<comment type="caution">
    <text evidence="4">The sequence shown here is derived from an EMBL/GenBank/DDBJ whole genome shotgun (WGS) entry which is preliminary data.</text>
</comment>
<organism evidence="4 5">
    <name type="scientific">Taxus chinensis</name>
    <name type="common">Chinese yew</name>
    <name type="synonym">Taxus wallichiana var. chinensis</name>
    <dbReference type="NCBI Taxonomy" id="29808"/>
    <lineage>
        <taxon>Eukaryota</taxon>
        <taxon>Viridiplantae</taxon>
        <taxon>Streptophyta</taxon>
        <taxon>Embryophyta</taxon>
        <taxon>Tracheophyta</taxon>
        <taxon>Spermatophyta</taxon>
        <taxon>Pinopsida</taxon>
        <taxon>Pinidae</taxon>
        <taxon>Conifers II</taxon>
        <taxon>Cupressales</taxon>
        <taxon>Taxaceae</taxon>
        <taxon>Taxus</taxon>
    </lineage>
</organism>
<dbReference type="PANTHER" id="PTHR11461:SF211">
    <property type="entry name" value="GH10112P-RELATED"/>
    <property type="match status" value="1"/>
</dbReference>
<dbReference type="InterPro" id="IPR023795">
    <property type="entry name" value="Serpin_CS"/>
</dbReference>
<feature type="domain" description="Serpin" evidence="3">
    <location>
        <begin position="44"/>
        <end position="417"/>
    </location>
</feature>
<dbReference type="InterPro" id="IPR023796">
    <property type="entry name" value="Serpin_dom"/>
</dbReference>
<keyword evidence="5" id="KW-1185">Reference proteome</keyword>
<dbReference type="EMBL" id="JAHRHJ020000001">
    <property type="protein sequence ID" value="KAH9330852.1"/>
    <property type="molecule type" value="Genomic_DNA"/>
</dbReference>
<dbReference type="OMA" id="YFNAAWA"/>
<dbReference type="GO" id="GO:0004867">
    <property type="term" value="F:serine-type endopeptidase inhibitor activity"/>
    <property type="evidence" value="ECO:0007669"/>
    <property type="project" value="InterPro"/>
</dbReference>
<dbReference type="GO" id="GO:0005615">
    <property type="term" value="C:extracellular space"/>
    <property type="evidence" value="ECO:0007669"/>
    <property type="project" value="InterPro"/>
</dbReference>
<evidence type="ECO:0000313" key="5">
    <source>
        <dbReference type="Proteomes" id="UP000824469"/>
    </source>
</evidence>
<dbReference type="SMART" id="SM00093">
    <property type="entry name" value="SERPIN"/>
    <property type="match status" value="1"/>
</dbReference>
<dbReference type="SUPFAM" id="SSF56574">
    <property type="entry name" value="Serpins"/>
    <property type="match status" value="1"/>
</dbReference>
<gene>
    <name evidence="4" type="ORF">KI387_002960</name>
</gene>
<dbReference type="InterPro" id="IPR036186">
    <property type="entry name" value="Serpin_sf"/>
</dbReference>
<dbReference type="CDD" id="cd02043">
    <property type="entry name" value="serpinP_plants"/>
    <property type="match status" value="1"/>
</dbReference>
<evidence type="ECO:0000256" key="1">
    <source>
        <dbReference type="ARBA" id="ARBA00009500"/>
    </source>
</evidence>
<dbReference type="PROSITE" id="PS00284">
    <property type="entry name" value="SERPIN"/>
    <property type="match status" value="1"/>
</dbReference>
<dbReference type="InterPro" id="IPR042185">
    <property type="entry name" value="Serpin_sf_2"/>
</dbReference>
<evidence type="ECO:0000259" key="3">
    <source>
        <dbReference type="SMART" id="SM00093"/>
    </source>
</evidence>
<evidence type="ECO:0000256" key="2">
    <source>
        <dbReference type="RuleBase" id="RU000411"/>
    </source>
</evidence>
<dbReference type="Gene3D" id="2.30.39.10">
    <property type="entry name" value="Alpha-1-antitrypsin, domain 1"/>
    <property type="match status" value="1"/>
</dbReference>
<dbReference type="InterPro" id="IPR042178">
    <property type="entry name" value="Serpin_sf_1"/>
</dbReference>
<accession>A0AA38GXE5</accession>
<dbReference type="Pfam" id="PF00079">
    <property type="entry name" value="Serpin"/>
    <property type="match status" value="1"/>
</dbReference>
<dbReference type="InterPro" id="IPR000215">
    <property type="entry name" value="Serpin_fam"/>
</dbReference>
<feature type="non-terminal residue" evidence="4">
    <location>
        <position position="1"/>
    </location>
</feature>
<reference evidence="4 5" key="1">
    <citation type="journal article" date="2021" name="Nat. Plants">
        <title>The Taxus genome provides insights into paclitaxel biosynthesis.</title>
        <authorList>
            <person name="Xiong X."/>
            <person name="Gou J."/>
            <person name="Liao Q."/>
            <person name="Li Y."/>
            <person name="Zhou Q."/>
            <person name="Bi G."/>
            <person name="Li C."/>
            <person name="Du R."/>
            <person name="Wang X."/>
            <person name="Sun T."/>
            <person name="Guo L."/>
            <person name="Liang H."/>
            <person name="Lu P."/>
            <person name="Wu Y."/>
            <person name="Zhang Z."/>
            <person name="Ro D.K."/>
            <person name="Shang Y."/>
            <person name="Huang S."/>
            <person name="Yan J."/>
        </authorList>
    </citation>
    <scope>NUCLEOTIDE SEQUENCE [LARGE SCALE GENOMIC DNA]</scope>
    <source>
        <strain evidence="4">Ta-2019</strain>
    </source>
</reference>
<sequence length="420" mass="46822">VPIRHLRNLCKTVVKEESTKTDHLGRIFAEDFGVSIKNHTHFSAAFSKEVLQKSVDQNVVFSPLSISVALSMAAGGAYGSTLDEICSCLKFQDPHELHELSSHLSNVVLADGSANGGPLLSFVNRVWVDQSMNLKKNYRDIVKKHYNSEPISVDFFNKGHEVTVEANKMVENETEGKVKELLPHGSVDKLTKLILANALYFKGTWLNKFESYATKKGKFYFLNGQSVKVPMMTTRKKQIINKVGDCKILCLPYAPAQGHDMRSFSMYFILPDDINGLPELEKKVDLNFLEHHLYQRCEVKVGSFQLPRFKISGSVTATQILKSMGLVLPFSDEEANFTEMVDSDEILYISNVFHQSYVEVNEGGTEAAAATTAFMGGCSLTPIPDPIEDFVADHPFMFVIKEEESGAILFVGHVVNPLDN</sequence>
<dbReference type="AlphaFoldDB" id="A0AA38GXE5"/>
<protein>
    <recommendedName>
        <fullName evidence="3">Serpin domain-containing protein</fullName>
    </recommendedName>
</protein>